<feature type="compositionally biased region" description="Low complexity" evidence="1">
    <location>
        <begin position="168"/>
        <end position="189"/>
    </location>
</feature>
<organism evidence="3 4">
    <name type="scientific">Paraburkholderia fungorum</name>
    <dbReference type="NCBI Taxonomy" id="134537"/>
    <lineage>
        <taxon>Bacteria</taxon>
        <taxon>Pseudomonadati</taxon>
        <taxon>Pseudomonadota</taxon>
        <taxon>Betaproteobacteria</taxon>
        <taxon>Burkholderiales</taxon>
        <taxon>Burkholderiaceae</taxon>
        <taxon>Paraburkholderia</taxon>
    </lineage>
</organism>
<dbReference type="AlphaFoldDB" id="A0A3R7IL86"/>
<keyword evidence="2" id="KW-0732">Signal</keyword>
<reference evidence="3 4" key="1">
    <citation type="submission" date="2016-07" db="EMBL/GenBank/DDBJ databases">
        <title>Genome analysis of Burkholderia fungorum ES3-20.</title>
        <authorList>
            <person name="Xu D."/>
            <person name="Yao R."/>
            <person name="Zheng S."/>
        </authorList>
    </citation>
    <scope>NUCLEOTIDE SEQUENCE [LARGE SCALE GENOMIC DNA]</scope>
    <source>
        <strain evidence="3 4">ES3-20</strain>
    </source>
</reference>
<feature type="chain" id="PRO_5018549135" description="DUF4440 domain-containing protein" evidence="2">
    <location>
        <begin position="19"/>
        <end position="189"/>
    </location>
</feature>
<comment type="caution">
    <text evidence="3">The sequence shown here is derived from an EMBL/GenBank/DDBJ whole genome shotgun (WGS) entry which is preliminary data.</text>
</comment>
<dbReference type="EMBL" id="MCAS01000023">
    <property type="protein sequence ID" value="RKF43503.1"/>
    <property type="molecule type" value="Genomic_DNA"/>
</dbReference>
<feature type="compositionally biased region" description="Basic and acidic residues" evidence="1">
    <location>
        <begin position="157"/>
        <end position="167"/>
    </location>
</feature>
<feature type="signal peptide" evidence="2">
    <location>
        <begin position="1"/>
        <end position="18"/>
    </location>
</feature>
<dbReference type="OrthoDB" id="5703702at2"/>
<proteinExistence type="predicted"/>
<protein>
    <recommendedName>
        <fullName evidence="5">DUF4440 domain-containing protein</fullName>
    </recommendedName>
</protein>
<accession>A0A3R7IL86</accession>
<evidence type="ECO:0000256" key="1">
    <source>
        <dbReference type="SAM" id="MobiDB-lite"/>
    </source>
</evidence>
<sequence>MKKLLFTALCFSTTSAFAAGQVLLETPVTYAPDASVVDQIKNECHIEDMLTQHVGEALRRINKTGDGTIAAQADAGDAKILRLQITHVLGVGGGAWSGPKATTVSADLIEGGKVIRHTKINRWSVGGMWGAFKGSCSILDRTTIVISKDLSRWVRDPSYEIKEEAPPKEASAPAAASAPTAQTEPAKAE</sequence>
<name>A0A3R7IL86_9BURK</name>
<evidence type="ECO:0000313" key="3">
    <source>
        <dbReference type="EMBL" id="RKF43503.1"/>
    </source>
</evidence>
<gene>
    <name evidence="3" type="ORF">BCY88_05845</name>
</gene>
<evidence type="ECO:0000313" key="4">
    <source>
        <dbReference type="Proteomes" id="UP000283709"/>
    </source>
</evidence>
<evidence type="ECO:0008006" key="5">
    <source>
        <dbReference type="Google" id="ProtNLM"/>
    </source>
</evidence>
<feature type="region of interest" description="Disordered" evidence="1">
    <location>
        <begin position="157"/>
        <end position="189"/>
    </location>
</feature>
<dbReference type="RefSeq" id="WP_120346223.1">
    <property type="nucleotide sequence ID" value="NZ_MCAS01000023.1"/>
</dbReference>
<dbReference type="Proteomes" id="UP000283709">
    <property type="component" value="Unassembled WGS sequence"/>
</dbReference>
<evidence type="ECO:0000256" key="2">
    <source>
        <dbReference type="SAM" id="SignalP"/>
    </source>
</evidence>